<keyword evidence="18" id="KW-1185">Reference proteome</keyword>
<evidence type="ECO:0000256" key="10">
    <source>
        <dbReference type="ARBA" id="ARBA00023455"/>
    </source>
</evidence>
<evidence type="ECO:0000256" key="3">
    <source>
        <dbReference type="ARBA" id="ARBA00022475"/>
    </source>
</evidence>
<dbReference type="InterPro" id="IPR017871">
    <property type="entry name" value="ABC_transporter-like_CS"/>
</dbReference>
<keyword evidence="3" id="KW-1003">Cell membrane</keyword>
<feature type="compositionally biased region" description="Polar residues" evidence="11">
    <location>
        <begin position="1"/>
        <end position="13"/>
    </location>
</feature>
<dbReference type="InterPro" id="IPR039421">
    <property type="entry name" value="Type_1_exporter"/>
</dbReference>
<keyword evidence="9 12" id="KW-0472">Membrane</keyword>
<feature type="domain" description="ABC transmembrane type-1" evidence="14">
    <location>
        <begin position="55"/>
        <end position="334"/>
    </location>
</feature>
<comment type="subcellular location">
    <subcellularLocation>
        <location evidence="1">Cell inner membrane</location>
        <topology evidence="1">Multi-pass membrane protein</topology>
    </subcellularLocation>
</comment>
<dbReference type="InterPro" id="IPR011527">
    <property type="entry name" value="ABC1_TM_dom"/>
</dbReference>
<evidence type="ECO:0000313" key="17">
    <source>
        <dbReference type="Proteomes" id="UP000241203"/>
    </source>
</evidence>
<reference evidence="16 18" key="2">
    <citation type="submission" date="2018-12" db="EMBL/GenBank/DDBJ databases">
        <authorList>
            <person name="hu s."/>
            <person name="Xu Y."/>
            <person name="Xu B."/>
            <person name="Li F."/>
        </authorList>
    </citation>
    <scope>NUCLEOTIDE SEQUENCE [LARGE SCALE GENOMIC DNA]</scope>
    <source>
        <strain evidence="16 18">KSW2-17</strain>
    </source>
</reference>
<evidence type="ECO:0000313" key="18">
    <source>
        <dbReference type="Proteomes" id="UP000268291"/>
    </source>
</evidence>
<keyword evidence="7 15" id="KW-0067">ATP-binding</keyword>
<feature type="region of interest" description="Disordered" evidence="11">
    <location>
        <begin position="391"/>
        <end position="426"/>
    </location>
</feature>
<dbReference type="GO" id="GO:0005886">
    <property type="term" value="C:plasma membrane"/>
    <property type="evidence" value="ECO:0007669"/>
    <property type="project" value="UniProtKB-SubCell"/>
</dbReference>
<keyword evidence="6" id="KW-0547">Nucleotide-binding</keyword>
<dbReference type="PANTHER" id="PTHR43394">
    <property type="entry name" value="ATP-DEPENDENT PERMEASE MDL1, MITOCHONDRIAL"/>
    <property type="match status" value="1"/>
</dbReference>
<evidence type="ECO:0000256" key="9">
    <source>
        <dbReference type="ARBA" id="ARBA00023136"/>
    </source>
</evidence>
<dbReference type="SUPFAM" id="SSF52540">
    <property type="entry name" value="P-loop containing nucleoside triphosphate hydrolases"/>
    <property type="match status" value="1"/>
</dbReference>
<dbReference type="PROSITE" id="PS50929">
    <property type="entry name" value="ABC_TM1F"/>
    <property type="match status" value="1"/>
</dbReference>
<evidence type="ECO:0000256" key="5">
    <source>
        <dbReference type="ARBA" id="ARBA00022692"/>
    </source>
</evidence>
<dbReference type="RefSeq" id="WP_106563690.1">
    <property type="nucleotide sequence ID" value="NZ_PYAU01000001.1"/>
</dbReference>
<keyword evidence="2" id="KW-0813">Transport</keyword>
<dbReference type="AlphaFoldDB" id="A0A2P8GXN6"/>
<evidence type="ECO:0000256" key="12">
    <source>
        <dbReference type="SAM" id="Phobius"/>
    </source>
</evidence>
<evidence type="ECO:0000313" key="16">
    <source>
        <dbReference type="EMBL" id="RUQ86795.1"/>
    </source>
</evidence>
<gene>
    <name evidence="15" type="ORF">CLV49_2343</name>
    <name evidence="16" type="ORF">ELQ93_07515</name>
</gene>
<dbReference type="InterPro" id="IPR003439">
    <property type="entry name" value="ABC_transporter-like_ATP-bd"/>
</dbReference>
<dbReference type="InterPro" id="IPR027417">
    <property type="entry name" value="P-loop_NTPase"/>
</dbReference>
<feature type="transmembrane region" description="Helical" evidence="12">
    <location>
        <begin position="299"/>
        <end position="319"/>
    </location>
</feature>
<feature type="compositionally biased region" description="Basic and acidic residues" evidence="11">
    <location>
        <begin position="412"/>
        <end position="423"/>
    </location>
</feature>
<dbReference type="GO" id="GO:0005524">
    <property type="term" value="F:ATP binding"/>
    <property type="evidence" value="ECO:0007669"/>
    <property type="project" value="UniProtKB-KW"/>
</dbReference>
<dbReference type="Proteomes" id="UP000241203">
    <property type="component" value="Unassembled WGS sequence"/>
</dbReference>
<dbReference type="Gene3D" id="3.40.50.300">
    <property type="entry name" value="P-loop containing nucleotide triphosphate hydrolases"/>
    <property type="match status" value="1"/>
</dbReference>
<evidence type="ECO:0000256" key="11">
    <source>
        <dbReference type="SAM" id="MobiDB-lite"/>
    </source>
</evidence>
<feature type="transmembrane region" description="Helical" evidence="12">
    <location>
        <begin position="90"/>
        <end position="108"/>
    </location>
</feature>
<keyword evidence="4" id="KW-0997">Cell inner membrane</keyword>
<dbReference type="Pfam" id="PF00005">
    <property type="entry name" value="ABC_tran"/>
    <property type="match status" value="1"/>
</dbReference>
<proteinExistence type="inferred from homology"/>
<evidence type="ECO:0000256" key="4">
    <source>
        <dbReference type="ARBA" id="ARBA00022519"/>
    </source>
</evidence>
<dbReference type="CDD" id="cd18551">
    <property type="entry name" value="ABC_6TM_LmrA_like"/>
    <property type="match status" value="1"/>
</dbReference>
<feature type="region of interest" description="Disordered" evidence="11">
    <location>
        <begin position="1"/>
        <end position="33"/>
    </location>
</feature>
<evidence type="ECO:0000256" key="8">
    <source>
        <dbReference type="ARBA" id="ARBA00022989"/>
    </source>
</evidence>
<dbReference type="OrthoDB" id="9806127at2"/>
<dbReference type="InterPro" id="IPR036640">
    <property type="entry name" value="ABC1_TM_sf"/>
</dbReference>
<protein>
    <submittedName>
        <fullName evidence="16">ABC transporter ATP-binding protein</fullName>
    </submittedName>
    <submittedName>
        <fullName evidence="15">ATP-binding cassette subfamily B protein</fullName>
    </submittedName>
</protein>
<dbReference type="Gene3D" id="1.20.1560.10">
    <property type="entry name" value="ABC transporter type 1, transmembrane domain"/>
    <property type="match status" value="1"/>
</dbReference>
<keyword evidence="5 12" id="KW-0812">Transmembrane</keyword>
<evidence type="ECO:0000256" key="6">
    <source>
        <dbReference type="ARBA" id="ARBA00022741"/>
    </source>
</evidence>
<sequence length="650" mass="68217">MTSTTSSDRSTPATERASRAGGRGRGRRGGEIDEGPRARFSELLPYLFEHSRILWFIIVLSILGAGASLAQPLLVSQVISIVESGDSLGTLVWGLIGLVVVSGLISGYQHYLLQRTGEGVVLSSRRRLVSRMLHLPVSEFDARRTGDLVSRVGSDTTLLRAVLTQGLVEAVGGAVTFVGALIAMFIIDPVLLGLTVLVVAVSVVTVVLLAARIRVASARAQKKVGDLAASVERAISAVRTIRAAGATDREIRAIEEDATGAWRMGISVAKISALIVPVAGIALQVSFLVVLGVGGFRVASGSITVANLVAFILFLFMMIMPLGQAFGAITATNQALGALGRIQEIIGLPSEDANDAEIAASAAAPKTPAEAQPAIAFDDVVFAYATRPVADDATGGSSDRPPVPDVTPESASTEKDSTAKRMPGDPVLRGVSFAAERGRRTALVGPSGAGKSTILGLIERFYDPASGVVRLDGVDVRSMPRDELRARIGYVEQDAPVLAGTIRENLLLGNPEATDELCIDVLHAVNLGDVLDRDPAGLDAPVGEDGIMLSGGERQRLSIARALVAAPPILLLDESTSSLDGVNEQKMRLAIDAVAADRTLIVIAHRLSTVVDSDHIVVLEDGRVVGSGTHSELVESTPLYRDLAKHQLLV</sequence>
<dbReference type="Proteomes" id="UP000268291">
    <property type="component" value="Unassembled WGS sequence"/>
</dbReference>
<dbReference type="PANTHER" id="PTHR43394:SF1">
    <property type="entry name" value="ATP-BINDING CASSETTE SUB-FAMILY B MEMBER 10, MITOCHONDRIAL"/>
    <property type="match status" value="1"/>
</dbReference>
<dbReference type="SMART" id="SM00382">
    <property type="entry name" value="AAA"/>
    <property type="match status" value="1"/>
</dbReference>
<feature type="transmembrane region" description="Helical" evidence="12">
    <location>
        <begin position="193"/>
        <end position="213"/>
    </location>
</feature>
<evidence type="ECO:0000313" key="15">
    <source>
        <dbReference type="EMBL" id="PSL38714.1"/>
    </source>
</evidence>
<dbReference type="InterPro" id="IPR003593">
    <property type="entry name" value="AAA+_ATPase"/>
</dbReference>
<comment type="similarity">
    <text evidence="10">Belongs to the ABC transporter superfamily. Siderophore-Fe(3+) uptake transporter (SIUT) (TC 3.A.1.21) family.</text>
</comment>
<evidence type="ECO:0000256" key="7">
    <source>
        <dbReference type="ARBA" id="ARBA00022840"/>
    </source>
</evidence>
<dbReference type="Pfam" id="PF00664">
    <property type="entry name" value="ABC_membrane"/>
    <property type="match status" value="1"/>
</dbReference>
<organism evidence="15 17">
    <name type="scientific">Labedella gwakjiensis</name>
    <dbReference type="NCBI Taxonomy" id="390269"/>
    <lineage>
        <taxon>Bacteria</taxon>
        <taxon>Bacillati</taxon>
        <taxon>Actinomycetota</taxon>
        <taxon>Actinomycetes</taxon>
        <taxon>Micrococcales</taxon>
        <taxon>Microbacteriaceae</taxon>
        <taxon>Labedella</taxon>
    </lineage>
</organism>
<dbReference type="SUPFAM" id="SSF90123">
    <property type="entry name" value="ABC transporter transmembrane region"/>
    <property type="match status" value="1"/>
</dbReference>
<feature type="transmembrane region" description="Helical" evidence="12">
    <location>
        <begin position="167"/>
        <end position="187"/>
    </location>
</feature>
<accession>A0A2P8GXN6</accession>
<feature type="transmembrane region" description="Helical" evidence="12">
    <location>
        <begin position="271"/>
        <end position="293"/>
    </location>
</feature>
<keyword evidence="8 12" id="KW-1133">Transmembrane helix</keyword>
<evidence type="ECO:0000256" key="2">
    <source>
        <dbReference type="ARBA" id="ARBA00022448"/>
    </source>
</evidence>
<dbReference type="GO" id="GO:0015421">
    <property type="term" value="F:ABC-type oligopeptide transporter activity"/>
    <property type="evidence" value="ECO:0007669"/>
    <property type="project" value="TreeGrafter"/>
</dbReference>
<feature type="domain" description="ABC transporter" evidence="13">
    <location>
        <begin position="413"/>
        <end position="646"/>
    </location>
</feature>
<dbReference type="GO" id="GO:0016887">
    <property type="term" value="F:ATP hydrolysis activity"/>
    <property type="evidence" value="ECO:0007669"/>
    <property type="project" value="InterPro"/>
</dbReference>
<comment type="caution">
    <text evidence="15">The sequence shown here is derived from an EMBL/GenBank/DDBJ whole genome shotgun (WGS) entry which is preliminary data.</text>
</comment>
<dbReference type="EMBL" id="PYAU01000001">
    <property type="protein sequence ID" value="PSL38714.1"/>
    <property type="molecule type" value="Genomic_DNA"/>
</dbReference>
<dbReference type="PROSITE" id="PS00211">
    <property type="entry name" value="ABC_TRANSPORTER_1"/>
    <property type="match status" value="1"/>
</dbReference>
<evidence type="ECO:0000256" key="1">
    <source>
        <dbReference type="ARBA" id="ARBA00004429"/>
    </source>
</evidence>
<reference evidence="15 17" key="1">
    <citation type="submission" date="2018-03" db="EMBL/GenBank/DDBJ databases">
        <title>Genomic Encyclopedia of Archaeal and Bacterial Type Strains, Phase II (KMG-II): from individual species to whole genera.</title>
        <authorList>
            <person name="Goeker M."/>
        </authorList>
    </citation>
    <scope>NUCLEOTIDE SEQUENCE [LARGE SCALE GENOMIC DNA]</scope>
    <source>
        <strain evidence="15 17">DSM 21548</strain>
    </source>
</reference>
<name>A0A2P8GXN6_9MICO</name>
<dbReference type="EMBL" id="RZGY01000001">
    <property type="protein sequence ID" value="RUQ86795.1"/>
    <property type="molecule type" value="Genomic_DNA"/>
</dbReference>
<dbReference type="FunFam" id="3.40.50.300:FF:000221">
    <property type="entry name" value="Multidrug ABC transporter ATP-binding protein"/>
    <property type="match status" value="1"/>
</dbReference>
<evidence type="ECO:0000259" key="13">
    <source>
        <dbReference type="PROSITE" id="PS50893"/>
    </source>
</evidence>
<feature type="transmembrane region" description="Helical" evidence="12">
    <location>
        <begin position="53"/>
        <end position="70"/>
    </location>
</feature>
<evidence type="ECO:0000259" key="14">
    <source>
        <dbReference type="PROSITE" id="PS50929"/>
    </source>
</evidence>
<dbReference type="PROSITE" id="PS50893">
    <property type="entry name" value="ABC_TRANSPORTER_2"/>
    <property type="match status" value="1"/>
</dbReference>